<name>A0A917Y5K9_9ACTN</name>
<keyword evidence="2" id="KW-0812">Transmembrane</keyword>
<organism evidence="3 4">
    <name type="scientific">Streptomyces albiflavescens</name>
    <dbReference type="NCBI Taxonomy" id="1623582"/>
    <lineage>
        <taxon>Bacteria</taxon>
        <taxon>Bacillati</taxon>
        <taxon>Actinomycetota</taxon>
        <taxon>Actinomycetes</taxon>
        <taxon>Kitasatosporales</taxon>
        <taxon>Streptomycetaceae</taxon>
        <taxon>Streptomyces</taxon>
    </lineage>
</organism>
<proteinExistence type="predicted"/>
<feature type="region of interest" description="Disordered" evidence="1">
    <location>
        <begin position="59"/>
        <end position="81"/>
    </location>
</feature>
<comment type="caution">
    <text evidence="3">The sequence shown here is derived from an EMBL/GenBank/DDBJ whole genome shotgun (WGS) entry which is preliminary data.</text>
</comment>
<gene>
    <name evidence="3" type="ORF">GCM10011579_039750</name>
</gene>
<evidence type="ECO:0000313" key="4">
    <source>
        <dbReference type="Proteomes" id="UP000600365"/>
    </source>
</evidence>
<protein>
    <submittedName>
        <fullName evidence="3">Uncharacterized protein</fullName>
    </submittedName>
</protein>
<dbReference type="AlphaFoldDB" id="A0A917Y5K9"/>
<reference evidence="3 4" key="1">
    <citation type="journal article" date="2014" name="Int. J. Syst. Evol. Microbiol.">
        <title>Complete genome sequence of Corynebacterium casei LMG S-19264T (=DSM 44701T), isolated from a smear-ripened cheese.</title>
        <authorList>
            <consortium name="US DOE Joint Genome Institute (JGI-PGF)"/>
            <person name="Walter F."/>
            <person name="Albersmeier A."/>
            <person name="Kalinowski J."/>
            <person name="Ruckert C."/>
        </authorList>
    </citation>
    <scope>NUCLEOTIDE SEQUENCE [LARGE SCALE GENOMIC DNA]</scope>
    <source>
        <strain evidence="3 4">CGMCC 4.7111</strain>
    </source>
</reference>
<sequence>MGHDSRGRGGARSIHDAALDNLRRGTKPVLFFFAAVFGVMALFTLGGFVVVKQNMPTPPAGSEDGAAASASPSPGSSSSGGADVWRDRLVAFLTDAAEAEQAGSDRWFPGAAAETDGLTYTPLSSADPGADRPDGLARVSYRGLPAADAKAVLAAVSRDGKVVPSSLAVSKSSGTDKSWTLSFVVKTRSAKGKSDGDWLEGEAEGYSKPSGATVILRLIYSEAKPGVGG</sequence>
<evidence type="ECO:0000256" key="2">
    <source>
        <dbReference type="SAM" id="Phobius"/>
    </source>
</evidence>
<accession>A0A917Y5K9</accession>
<feature type="transmembrane region" description="Helical" evidence="2">
    <location>
        <begin position="29"/>
        <end position="51"/>
    </location>
</feature>
<keyword evidence="2" id="KW-1133">Transmembrane helix</keyword>
<dbReference type="Proteomes" id="UP000600365">
    <property type="component" value="Unassembled WGS sequence"/>
</dbReference>
<evidence type="ECO:0000313" key="3">
    <source>
        <dbReference type="EMBL" id="GGN67334.1"/>
    </source>
</evidence>
<dbReference type="EMBL" id="BMMM01000006">
    <property type="protein sequence ID" value="GGN67334.1"/>
    <property type="molecule type" value="Genomic_DNA"/>
</dbReference>
<feature type="compositionally biased region" description="Low complexity" evidence="1">
    <location>
        <begin position="60"/>
        <end position="81"/>
    </location>
</feature>
<keyword evidence="4" id="KW-1185">Reference proteome</keyword>
<dbReference type="RefSeq" id="WP_189187319.1">
    <property type="nucleotide sequence ID" value="NZ_BMMM01000006.1"/>
</dbReference>
<evidence type="ECO:0000256" key="1">
    <source>
        <dbReference type="SAM" id="MobiDB-lite"/>
    </source>
</evidence>
<keyword evidence="2" id="KW-0472">Membrane</keyword>